<sequence>MKSKRSMRGIAVSGVAVMMLAGSLWAQSPPPAEAATGASPRPDQPQAVTREPTQAPAKPAPTPVPTPLPVPTPAKPAAASAFPATTRALPLSSAAPAIDAGQAAPASTGTALPTRASPVPSKVPAKTPVVADTDAAAIAVKAAPAKPAAANKPTQPVAAAAANANAPASFAPLPPPLPEAIADAVDPAPVAQATAVAGYPVETSLARDNEASSEILVEPGAVAPIPMLSAPDLEAYVDGLVPLAIARGGLAGAVVVVVRDGQVLLAKGYGYADVEKRKPMDAARTLVRPGSISKLFVWTAAMQLVEQGKLDLDADVNRYLDFKIRDYAGQPATMRQLMTHSAGFEESAKHLFAADESRLLPLDRYLKQVQPERVYAPGKVPAYSNYGAALAAYVVQRISKQAFDDYIEANVLVPLRMRQSSFRQPLPKGLAGDMAKSYSSADGAPIPFELVNPAPAGSLSATGLDMARFMIAQLDERGAGAATILQPHSLQTLHAAASRPIPGLDAMALGFFRRDTRGPVVIGHGGATEAFQSNLVLLPAHGLGLFVSADGPGSAGRALHRDLIKGVIQRYFPVRGAQQPTLPTARLHAEQLVGRYENSRASSSNFLAIARLLGSAKIGVNDDDTLSVSAFRTPDGRPKRWREVEPYVWREVGGDSLLAAKLVGNEVIAVSSDDVPAAMWLQPVPDWRSPGWMLPLLCLVLAVQALALLLWPVAALVRRHFQRPLVLAERDRRLRLLSFLGLIGNLVLVLLWLWIITRIDASVRMLDGALDPWIRVAQLLGLASMATAVVAVLNARAVWRSSPQRLRRVCAIAVAAACVAMVWYVLALRTLSWSLVY</sequence>
<dbReference type="RefSeq" id="WP_148649558.1">
    <property type="nucleotide sequence ID" value="NZ_CP011129.1"/>
</dbReference>
<feature type="transmembrane region" description="Helical" evidence="2">
    <location>
        <begin position="736"/>
        <end position="756"/>
    </location>
</feature>
<dbReference type="Gene3D" id="3.40.710.10">
    <property type="entry name" value="DD-peptidase/beta-lactamase superfamily"/>
    <property type="match status" value="1"/>
</dbReference>
<reference evidence="5 6" key="1">
    <citation type="journal article" date="2015" name="BMC Genomics">
        <title>Comparative genomics and metabolic profiling of the genus Lysobacter.</title>
        <authorList>
            <person name="de Bruijn I."/>
            <person name="Cheng X."/>
            <person name="de Jager V."/>
            <person name="Exposito R.G."/>
            <person name="Watrous J."/>
            <person name="Patel N."/>
            <person name="Postma J."/>
            <person name="Dorrestein P.C."/>
            <person name="Kobayashi D."/>
            <person name="Raaijmakers J.M."/>
        </authorList>
    </citation>
    <scope>NUCLEOTIDE SEQUENCE [LARGE SCALE GENOMIC DNA]</scope>
    <source>
        <strain evidence="5 6">76</strain>
    </source>
</reference>
<feature type="transmembrane region" description="Helical" evidence="2">
    <location>
        <begin position="776"/>
        <end position="797"/>
    </location>
</feature>
<evidence type="ECO:0000313" key="5">
    <source>
        <dbReference type="EMBL" id="ALN78428.1"/>
    </source>
</evidence>
<feature type="compositionally biased region" description="Pro residues" evidence="1">
    <location>
        <begin position="58"/>
        <end position="74"/>
    </location>
</feature>
<dbReference type="eggNOG" id="COG1680">
    <property type="taxonomic scope" value="Bacteria"/>
</dbReference>
<dbReference type="InterPro" id="IPR050491">
    <property type="entry name" value="AmpC-like"/>
</dbReference>
<feature type="region of interest" description="Disordered" evidence="1">
    <location>
        <begin position="27"/>
        <end position="81"/>
    </location>
</feature>
<dbReference type="SUPFAM" id="SSF56601">
    <property type="entry name" value="beta-lactamase/transpeptidase-like"/>
    <property type="match status" value="1"/>
</dbReference>
<proteinExistence type="predicted"/>
<gene>
    <name evidence="5" type="ORF">LA76x_0266</name>
</gene>
<dbReference type="PATRIC" id="fig|84531.8.peg.270"/>
<dbReference type="EMBL" id="CP011129">
    <property type="protein sequence ID" value="ALN78428.1"/>
    <property type="molecule type" value="Genomic_DNA"/>
</dbReference>
<evidence type="ECO:0000313" key="6">
    <source>
        <dbReference type="Proteomes" id="UP000060787"/>
    </source>
</evidence>
<feature type="region of interest" description="Disordered" evidence="1">
    <location>
        <begin position="100"/>
        <end position="125"/>
    </location>
</feature>
<evidence type="ECO:0000259" key="4">
    <source>
        <dbReference type="Pfam" id="PF00144"/>
    </source>
</evidence>
<dbReference type="Proteomes" id="UP000060787">
    <property type="component" value="Chromosome"/>
</dbReference>
<dbReference type="Pfam" id="PF00144">
    <property type="entry name" value="Beta-lactamase"/>
    <property type="match status" value="1"/>
</dbReference>
<feature type="chain" id="PRO_5006596811" evidence="3">
    <location>
        <begin position="27"/>
        <end position="837"/>
    </location>
</feature>
<dbReference type="InterPro" id="IPR001466">
    <property type="entry name" value="Beta-lactam-related"/>
</dbReference>
<feature type="signal peptide" evidence="3">
    <location>
        <begin position="1"/>
        <end position="26"/>
    </location>
</feature>
<dbReference type="STRING" id="84531.LA76x_0266"/>
<dbReference type="KEGG" id="lab:LA76x_0266"/>
<feature type="transmembrane region" description="Helical" evidence="2">
    <location>
        <begin position="692"/>
        <end position="716"/>
    </location>
</feature>
<keyword evidence="2" id="KW-0472">Membrane</keyword>
<accession>A0A0S2F4D5</accession>
<name>A0A0S2F4D5_LYSAN</name>
<feature type="domain" description="Beta-lactamase-related" evidence="4">
    <location>
        <begin position="246"/>
        <end position="561"/>
    </location>
</feature>
<dbReference type="InterPro" id="IPR012338">
    <property type="entry name" value="Beta-lactam/transpept-like"/>
</dbReference>
<keyword evidence="2" id="KW-0812">Transmembrane</keyword>
<keyword evidence="2" id="KW-1133">Transmembrane helix</keyword>
<keyword evidence="3" id="KW-0732">Signal</keyword>
<evidence type="ECO:0000256" key="2">
    <source>
        <dbReference type="SAM" id="Phobius"/>
    </source>
</evidence>
<dbReference type="PANTHER" id="PTHR46825:SF9">
    <property type="entry name" value="BETA-LACTAMASE-RELATED DOMAIN-CONTAINING PROTEIN"/>
    <property type="match status" value="1"/>
</dbReference>
<protein>
    <submittedName>
        <fullName evidence="5">Beta-lactamase family protein</fullName>
    </submittedName>
</protein>
<dbReference type="PANTHER" id="PTHR46825">
    <property type="entry name" value="D-ALANYL-D-ALANINE-CARBOXYPEPTIDASE/ENDOPEPTIDASE AMPH"/>
    <property type="match status" value="1"/>
</dbReference>
<evidence type="ECO:0000256" key="1">
    <source>
        <dbReference type="SAM" id="MobiDB-lite"/>
    </source>
</evidence>
<feature type="transmembrane region" description="Helical" evidence="2">
    <location>
        <begin position="809"/>
        <end position="827"/>
    </location>
</feature>
<organism evidence="5 6">
    <name type="scientific">Lysobacter antibioticus</name>
    <dbReference type="NCBI Taxonomy" id="84531"/>
    <lineage>
        <taxon>Bacteria</taxon>
        <taxon>Pseudomonadati</taxon>
        <taxon>Pseudomonadota</taxon>
        <taxon>Gammaproteobacteria</taxon>
        <taxon>Lysobacterales</taxon>
        <taxon>Lysobacteraceae</taxon>
        <taxon>Lysobacter</taxon>
    </lineage>
</organism>
<keyword evidence="6" id="KW-1185">Reference proteome</keyword>
<evidence type="ECO:0000256" key="3">
    <source>
        <dbReference type="SAM" id="SignalP"/>
    </source>
</evidence>
<dbReference type="AlphaFoldDB" id="A0A0S2F4D5"/>